<evidence type="ECO:0000256" key="8">
    <source>
        <dbReference type="ARBA" id="ARBA00044011"/>
    </source>
</evidence>
<dbReference type="Proteomes" id="UP000095751">
    <property type="component" value="Unassembled WGS sequence"/>
</dbReference>
<reference evidence="11 12" key="1">
    <citation type="submission" date="2016-09" db="EMBL/GenBank/DDBJ databases">
        <title>Extensive genetic diversity and differential bi-allelic expression allows diatom success in the polar Southern Ocean.</title>
        <authorList>
            <consortium name="DOE Joint Genome Institute"/>
            <person name="Mock T."/>
            <person name="Otillar R.P."/>
            <person name="Strauss J."/>
            <person name="Dupont C."/>
            <person name="Frickenhaus S."/>
            <person name="Maumus F."/>
            <person name="Mcmullan M."/>
            <person name="Sanges R."/>
            <person name="Schmutz J."/>
            <person name="Toseland A."/>
            <person name="Valas R."/>
            <person name="Veluchamy A."/>
            <person name="Ward B.J."/>
            <person name="Allen A."/>
            <person name="Barry K."/>
            <person name="Falciatore A."/>
            <person name="Ferrante M."/>
            <person name="Fortunato A.E."/>
            <person name="Gloeckner G."/>
            <person name="Gruber A."/>
            <person name="Hipkin R."/>
            <person name="Janech M."/>
            <person name="Kroth P."/>
            <person name="Leese F."/>
            <person name="Lindquist E."/>
            <person name="Lyon B.R."/>
            <person name="Martin J."/>
            <person name="Mayer C."/>
            <person name="Parker M."/>
            <person name="Quesneville H."/>
            <person name="Raymond J."/>
            <person name="Uhlig C."/>
            <person name="Valentin K.U."/>
            <person name="Worden A.Z."/>
            <person name="Armbrust E.V."/>
            <person name="Bowler C."/>
            <person name="Green B."/>
            <person name="Moulton V."/>
            <person name="Van Oosterhout C."/>
            <person name="Grigoriev I."/>
        </authorList>
    </citation>
    <scope>NUCLEOTIDE SEQUENCE [LARGE SCALE GENOMIC DNA]</scope>
    <source>
        <strain evidence="11 12">CCMP1102</strain>
    </source>
</reference>
<feature type="binding site" evidence="9">
    <location>
        <position position="107"/>
    </location>
    <ligand>
        <name>chlorophyll b</name>
        <dbReference type="ChEBI" id="CHEBI:61721"/>
        <label>2</label>
    </ligand>
</feature>
<comment type="subcellular location">
    <subcellularLocation>
        <location evidence="2">Plastid</location>
        <location evidence="2">Chloroplast</location>
    </subcellularLocation>
</comment>
<dbReference type="InParanoid" id="A0A1E7FDP9"/>
<dbReference type="InterPro" id="IPR001344">
    <property type="entry name" value="Chloro_AB-bd_pln"/>
</dbReference>
<feature type="binding site" description="axial binding residue" evidence="9">
    <location>
        <position position="163"/>
    </location>
    <ligand>
        <name>chlorophyll b</name>
        <dbReference type="ChEBI" id="CHEBI:61721"/>
        <label>1</label>
    </ligand>
    <ligandPart>
        <name>Mg</name>
        <dbReference type="ChEBI" id="CHEBI:25107"/>
    </ligandPart>
</feature>
<feature type="binding site" description="axial binding residue" evidence="9">
    <location>
        <position position="109"/>
    </location>
    <ligand>
        <name>chlorophyll b</name>
        <dbReference type="ChEBI" id="CHEBI:61721"/>
        <label>1</label>
    </ligand>
    <ligandPart>
        <name>Mg</name>
        <dbReference type="ChEBI" id="CHEBI:25107"/>
    </ligandPart>
</feature>
<dbReference type="Gene3D" id="1.10.3460.10">
    <property type="entry name" value="Chlorophyll a/b binding protein domain"/>
    <property type="match status" value="1"/>
</dbReference>
<comment type="similarity">
    <text evidence="3">Belongs to the fucoxanthin chlorophyll protein family.</text>
</comment>
<keyword evidence="6" id="KW-0934">Plastid</keyword>
<keyword evidence="7" id="KW-0437">Light-harvesting polypeptide</keyword>
<evidence type="ECO:0000256" key="5">
    <source>
        <dbReference type="ARBA" id="ARBA00022531"/>
    </source>
</evidence>
<proteinExistence type="inferred from homology"/>
<keyword evidence="4" id="KW-0150">Chloroplast</keyword>
<feature type="signal peptide" evidence="10">
    <location>
        <begin position="1"/>
        <end position="17"/>
    </location>
</feature>
<evidence type="ECO:0000256" key="4">
    <source>
        <dbReference type="ARBA" id="ARBA00022528"/>
    </source>
</evidence>
<dbReference type="KEGG" id="fcy:FRACYDRAFT_268940"/>
<dbReference type="OrthoDB" id="193894at2759"/>
<dbReference type="GO" id="GO:0009765">
    <property type="term" value="P:photosynthesis, light harvesting"/>
    <property type="evidence" value="ECO:0007669"/>
    <property type="project" value="InterPro"/>
</dbReference>
<feature type="binding site" description="axial binding residue" evidence="9">
    <location>
        <position position="178"/>
    </location>
    <ligand>
        <name>chlorophyll b</name>
        <dbReference type="ChEBI" id="CHEBI:61721"/>
        <label>1</label>
    </ligand>
    <ligandPart>
        <name>Mg</name>
        <dbReference type="ChEBI" id="CHEBI:25107"/>
    </ligandPart>
</feature>
<comment type="function">
    <text evidence="1">The light-harvesting complex (LHC) functions as a light receptor, it captures and delivers excitation energy to photosystems with which it is closely associated. Energy is transferred from the carotenoid and chlorophyll C (or B) to chlorophyll A and the photosynthetic reaction centers where it is used to synthesize ATP and reducing power.</text>
</comment>
<evidence type="ECO:0000256" key="9">
    <source>
        <dbReference type="PIRSR" id="PIRSR601344-1"/>
    </source>
</evidence>
<evidence type="ECO:0000256" key="1">
    <source>
        <dbReference type="ARBA" id="ARBA00004022"/>
    </source>
</evidence>
<keyword evidence="9" id="KW-0157">Chromophore</keyword>
<dbReference type="GO" id="GO:0030076">
    <property type="term" value="C:light-harvesting complex"/>
    <property type="evidence" value="ECO:0007669"/>
    <property type="project" value="UniProtKB-KW"/>
</dbReference>
<organism evidence="11 12">
    <name type="scientific">Fragilariopsis cylindrus CCMP1102</name>
    <dbReference type="NCBI Taxonomy" id="635003"/>
    <lineage>
        <taxon>Eukaryota</taxon>
        <taxon>Sar</taxon>
        <taxon>Stramenopiles</taxon>
        <taxon>Ochrophyta</taxon>
        <taxon>Bacillariophyta</taxon>
        <taxon>Bacillariophyceae</taxon>
        <taxon>Bacillariophycidae</taxon>
        <taxon>Bacillariales</taxon>
        <taxon>Bacillariaceae</taxon>
        <taxon>Fragilariopsis</taxon>
    </lineage>
</organism>
<dbReference type="GO" id="GO:0009507">
    <property type="term" value="C:chloroplast"/>
    <property type="evidence" value="ECO:0007669"/>
    <property type="project" value="UniProtKB-SubCell"/>
</dbReference>
<dbReference type="Pfam" id="PF00504">
    <property type="entry name" value="Chloroa_b-bind"/>
    <property type="match status" value="1"/>
</dbReference>
<evidence type="ECO:0000313" key="11">
    <source>
        <dbReference type="EMBL" id="OEU16277.1"/>
    </source>
</evidence>
<sequence>MKVTALSLLALVAGASAFAPSSNVNTRVASLRMSEVAAVEEAAPAAVEEAAPAAPVAAVKQKVPLIGEAPYLGGKSFFLGRTEWDNLTYNWGSAETGKFIRAAELKHGRSAMLATVGYAFHKIGWTFNNISPHSYLSITKDIKFADLAAMNPVDAMKSLPAESWGQMFAAIALVEIYELTHTDGKVAFDETVAPGLQPGGLTGDLGWNPLKIKIDDRRRTVELQNGRAAMFAITAWIAAETIPGSMPLLLPWK</sequence>
<dbReference type="SUPFAM" id="SSF103511">
    <property type="entry name" value="Chlorophyll a-b binding protein"/>
    <property type="match status" value="1"/>
</dbReference>
<dbReference type="AlphaFoldDB" id="A0A1E7FDP9"/>
<evidence type="ECO:0000256" key="10">
    <source>
        <dbReference type="SAM" id="SignalP"/>
    </source>
</evidence>
<dbReference type="GO" id="GO:0016168">
    <property type="term" value="F:chlorophyll binding"/>
    <property type="evidence" value="ECO:0007669"/>
    <property type="project" value="UniProtKB-KW"/>
</dbReference>
<comment type="subunit">
    <text evidence="8">The LHC complex of chromophytic algae is composed of fucoxanthin, chlorophyll A and C bound non-covalently by fucoxanthin chlorophyll proteins (FCPs). The ratio of the pigments in LHC; fucoxanthin: chlorophyll C: chlorophyll A; (0.6-1): (0.1-0.3): (1).</text>
</comment>
<dbReference type="InterPro" id="IPR022796">
    <property type="entry name" value="Chloroa_b-bind"/>
</dbReference>
<accession>A0A1E7FDP9</accession>
<evidence type="ECO:0000256" key="2">
    <source>
        <dbReference type="ARBA" id="ARBA00004229"/>
    </source>
</evidence>
<feature type="binding site" evidence="9">
    <location>
        <position position="104"/>
    </location>
    <ligand>
        <name>chlorophyll a</name>
        <dbReference type="ChEBI" id="CHEBI:58416"/>
        <label>1</label>
    </ligand>
</feature>
<feature type="binding site" evidence="9">
    <location>
        <position position="222"/>
    </location>
    <ligand>
        <name>chlorophyll a</name>
        <dbReference type="ChEBI" id="CHEBI:58416"/>
        <label>1</label>
    </ligand>
</feature>
<dbReference type="GO" id="GO:0016020">
    <property type="term" value="C:membrane"/>
    <property type="evidence" value="ECO:0007669"/>
    <property type="project" value="InterPro"/>
</dbReference>
<keyword evidence="5" id="KW-0602">Photosynthesis</keyword>
<dbReference type="EMBL" id="KV784358">
    <property type="protein sequence ID" value="OEU16277.1"/>
    <property type="molecule type" value="Genomic_DNA"/>
</dbReference>
<evidence type="ECO:0000256" key="6">
    <source>
        <dbReference type="ARBA" id="ARBA00022640"/>
    </source>
</evidence>
<dbReference type="PANTHER" id="PTHR21649">
    <property type="entry name" value="CHLOROPHYLL A/B BINDING PROTEIN"/>
    <property type="match status" value="1"/>
</dbReference>
<evidence type="ECO:0000256" key="3">
    <source>
        <dbReference type="ARBA" id="ARBA00005933"/>
    </source>
</evidence>
<evidence type="ECO:0000313" key="12">
    <source>
        <dbReference type="Proteomes" id="UP000095751"/>
    </source>
</evidence>
<name>A0A1E7FDP9_9STRA</name>
<feature type="binding site" evidence="9">
    <location>
        <position position="225"/>
    </location>
    <ligand>
        <name>chlorophyll a</name>
        <dbReference type="ChEBI" id="CHEBI:58416"/>
        <label>1</label>
    </ligand>
</feature>
<keyword evidence="12" id="KW-1185">Reference proteome</keyword>
<protein>
    <submittedName>
        <fullName evidence="11">Fucoxanthin chlorophyll a/c protein</fullName>
    </submittedName>
</protein>
<gene>
    <name evidence="11" type="primary">LHC7</name>
    <name evidence="11" type="ORF">FRACYDRAFT_268940</name>
</gene>
<keyword evidence="9" id="KW-0148">Chlorophyll</keyword>
<feature type="binding site" evidence="9">
    <location>
        <position position="227"/>
    </location>
    <ligand>
        <name>chlorophyll a</name>
        <dbReference type="ChEBI" id="CHEBI:58416"/>
        <label>1</label>
    </ligand>
</feature>
<keyword evidence="10" id="KW-0732">Signal</keyword>
<feature type="binding site" evidence="9">
    <location>
        <position position="84"/>
    </location>
    <ligand>
        <name>chlorophyll a</name>
        <dbReference type="ChEBI" id="CHEBI:58416"/>
        <label>1</label>
    </ligand>
</feature>
<feature type="chain" id="PRO_5009193001" evidence="10">
    <location>
        <begin position="18"/>
        <end position="253"/>
    </location>
</feature>
<evidence type="ECO:0000256" key="7">
    <source>
        <dbReference type="ARBA" id="ARBA00023243"/>
    </source>
</evidence>